<protein>
    <recommendedName>
        <fullName evidence="2">Phage portal protein</fullName>
    </recommendedName>
</protein>
<dbReference type="Pfam" id="PF04860">
    <property type="entry name" value="Phage_portal"/>
    <property type="match status" value="1"/>
</dbReference>
<sequence>MKKQVLEVDRVFPYLCAINKNLMGLLDFFRFNSEKRDSGQNFLNSHSLGGFGANSGVAVTKESSLSFSAVYACVRLISESIASLPINVYMEEADGDRISQKNHPVYKLLAKKPNNYMTSYTFKEVILTNLLLDGNAFFYIVRDASFRPIELIPLNPSEVECYKHEGELYYKIKEEDTAILKDDILHFVGLSFDGLKGFNG</sequence>
<comment type="caution">
    <text evidence="1">The sequence shown here is derived from an EMBL/GenBank/DDBJ whole genome shotgun (WGS) entry which is preliminary data.</text>
</comment>
<dbReference type="InterPro" id="IPR006427">
    <property type="entry name" value="Portal_HK97"/>
</dbReference>
<dbReference type="InterPro" id="IPR006944">
    <property type="entry name" value="Phage/GTA_portal"/>
</dbReference>
<name>X1AR80_9ZZZZ</name>
<dbReference type="AlphaFoldDB" id="X1AR80"/>
<dbReference type="NCBIfam" id="TIGR01537">
    <property type="entry name" value="portal_HK97"/>
    <property type="match status" value="1"/>
</dbReference>
<evidence type="ECO:0000313" key="1">
    <source>
        <dbReference type="EMBL" id="GAG85289.1"/>
    </source>
</evidence>
<evidence type="ECO:0008006" key="2">
    <source>
        <dbReference type="Google" id="ProtNLM"/>
    </source>
</evidence>
<reference evidence="1" key="1">
    <citation type="journal article" date="2014" name="Front. Microbiol.">
        <title>High frequency of phylogenetically diverse reductive dehalogenase-homologous genes in deep subseafloor sedimentary metagenomes.</title>
        <authorList>
            <person name="Kawai M."/>
            <person name="Futagami T."/>
            <person name="Toyoda A."/>
            <person name="Takaki Y."/>
            <person name="Nishi S."/>
            <person name="Hori S."/>
            <person name="Arai W."/>
            <person name="Tsubouchi T."/>
            <person name="Morono Y."/>
            <person name="Uchiyama I."/>
            <person name="Ito T."/>
            <person name="Fujiyama A."/>
            <person name="Inagaki F."/>
            <person name="Takami H."/>
        </authorList>
    </citation>
    <scope>NUCLEOTIDE SEQUENCE</scope>
    <source>
        <strain evidence="1">Expedition CK06-06</strain>
    </source>
</reference>
<proteinExistence type="predicted"/>
<accession>X1AR80</accession>
<organism evidence="1">
    <name type="scientific">marine sediment metagenome</name>
    <dbReference type="NCBI Taxonomy" id="412755"/>
    <lineage>
        <taxon>unclassified sequences</taxon>
        <taxon>metagenomes</taxon>
        <taxon>ecological metagenomes</taxon>
    </lineage>
</organism>
<feature type="non-terminal residue" evidence="1">
    <location>
        <position position="200"/>
    </location>
</feature>
<gene>
    <name evidence="1" type="ORF">S01H4_36265</name>
</gene>
<dbReference type="EMBL" id="BART01019367">
    <property type="protein sequence ID" value="GAG85289.1"/>
    <property type="molecule type" value="Genomic_DNA"/>
</dbReference>